<dbReference type="AlphaFoldDB" id="A0AAU8T543"/>
<feature type="transmembrane region" description="Helical" evidence="7">
    <location>
        <begin position="178"/>
        <end position="199"/>
    </location>
</feature>
<feature type="transmembrane region" description="Helical" evidence="7">
    <location>
        <begin position="6"/>
        <end position="32"/>
    </location>
</feature>
<evidence type="ECO:0000256" key="6">
    <source>
        <dbReference type="RuleBase" id="RU004057"/>
    </source>
</evidence>
<dbReference type="KEGG" id="bfn:OI25_3466"/>
<dbReference type="EMBL" id="CP010026">
    <property type="protein sequence ID" value="AJZ60574.1"/>
    <property type="molecule type" value="Genomic_DNA"/>
</dbReference>
<keyword evidence="4 7" id="KW-1133">Transmembrane helix</keyword>
<dbReference type="InterPro" id="IPR050790">
    <property type="entry name" value="ExbB/TolQ_transport"/>
</dbReference>
<evidence type="ECO:0000256" key="2">
    <source>
        <dbReference type="ARBA" id="ARBA00022475"/>
    </source>
</evidence>
<feature type="domain" description="MotA/TolQ/ExbB proton channel" evidence="8">
    <location>
        <begin position="103"/>
        <end position="211"/>
    </location>
</feature>
<evidence type="ECO:0000259" key="8">
    <source>
        <dbReference type="Pfam" id="PF01618"/>
    </source>
</evidence>
<dbReference type="Pfam" id="PF01618">
    <property type="entry name" value="MotA_ExbB"/>
    <property type="match status" value="1"/>
</dbReference>
<evidence type="ECO:0000256" key="5">
    <source>
        <dbReference type="ARBA" id="ARBA00023136"/>
    </source>
</evidence>
<dbReference type="Proteomes" id="UP000032614">
    <property type="component" value="Chromosome 1"/>
</dbReference>
<keyword evidence="6" id="KW-0813">Transport</keyword>
<keyword evidence="6" id="KW-0653">Protein transport</keyword>
<dbReference type="InterPro" id="IPR002898">
    <property type="entry name" value="MotA_ExbB_proton_chnl"/>
</dbReference>
<dbReference type="RefSeq" id="WP_052719699.1">
    <property type="nucleotide sequence ID" value="NZ_CP010026.1"/>
</dbReference>
<keyword evidence="2" id="KW-1003">Cell membrane</keyword>
<dbReference type="GeneID" id="66517375"/>
<reference evidence="9 10" key="1">
    <citation type="journal article" date="2015" name="Genome Announc.">
        <title>Complete genome sequences for 59 burkholderia isolates, both pathogenic and near neighbor.</title>
        <authorList>
            <person name="Johnson S.L."/>
            <person name="Bishop-Lilly K.A."/>
            <person name="Ladner J.T."/>
            <person name="Daligault H.E."/>
            <person name="Davenport K.W."/>
            <person name="Jaissle J."/>
            <person name="Frey K.G."/>
            <person name="Koroleva G.I."/>
            <person name="Bruce D.C."/>
            <person name="Coyne S.R."/>
            <person name="Broomall S.M."/>
            <person name="Li P.E."/>
            <person name="Teshima H."/>
            <person name="Gibbons H.S."/>
            <person name="Palacios G.F."/>
            <person name="Rosenzweig C.N."/>
            <person name="Redden C.L."/>
            <person name="Xu Y."/>
            <person name="Minogue T.D."/>
            <person name="Chain P.S."/>
        </authorList>
    </citation>
    <scope>NUCLEOTIDE SEQUENCE [LARGE SCALE GENOMIC DNA]</scope>
    <source>
        <strain evidence="9 10">ATCC BAA-463</strain>
    </source>
</reference>
<proteinExistence type="inferred from homology"/>
<feature type="transmembrane region" description="Helical" evidence="7">
    <location>
        <begin position="131"/>
        <end position="158"/>
    </location>
</feature>
<evidence type="ECO:0000256" key="4">
    <source>
        <dbReference type="ARBA" id="ARBA00022989"/>
    </source>
</evidence>
<keyword evidence="3 7" id="KW-0812">Transmembrane</keyword>
<sequence length="239" mass="25476">MTMSDFATRLIVEASLCLLAACSLLTWLLILYKGCAYWRLASENRRFTALFWSAAERDPSGMPGCSSHALECPKARVARAGFAAWSGIAPAESTAVSAVDAELVAWDRHELLDRFLNQQIQRERRALERGLTLLASIASTAPFIGLFGTVFGIIHALHAVAIGNASGIEGVAGPVGQALTATGIGIAVAIPAALAYNLFVRRVHISIADLEDYAADLVNVAQRNGFRTVAGTHRAEALT</sequence>
<dbReference type="PANTHER" id="PTHR30625:SF3">
    <property type="entry name" value="TOL-PAL SYSTEM PROTEIN TOLQ"/>
    <property type="match status" value="1"/>
</dbReference>
<evidence type="ECO:0000313" key="10">
    <source>
        <dbReference type="Proteomes" id="UP000032614"/>
    </source>
</evidence>
<dbReference type="PANTHER" id="PTHR30625">
    <property type="entry name" value="PROTEIN TOLQ"/>
    <property type="match status" value="1"/>
</dbReference>
<dbReference type="GO" id="GO:0005886">
    <property type="term" value="C:plasma membrane"/>
    <property type="evidence" value="ECO:0007669"/>
    <property type="project" value="UniProtKB-SubCell"/>
</dbReference>
<comment type="similarity">
    <text evidence="6">Belongs to the exbB/tolQ family.</text>
</comment>
<gene>
    <name evidence="9" type="ORF">OI25_3466</name>
</gene>
<comment type="subcellular location">
    <subcellularLocation>
        <location evidence="1">Cell membrane</location>
        <topology evidence="1">Multi-pass membrane protein</topology>
    </subcellularLocation>
    <subcellularLocation>
        <location evidence="6">Membrane</location>
        <topology evidence="6">Multi-pass membrane protein</topology>
    </subcellularLocation>
</comment>
<evidence type="ECO:0000256" key="1">
    <source>
        <dbReference type="ARBA" id="ARBA00004651"/>
    </source>
</evidence>
<name>A0AAU8T543_9BURK</name>
<dbReference type="GO" id="GO:0017038">
    <property type="term" value="P:protein import"/>
    <property type="evidence" value="ECO:0007669"/>
    <property type="project" value="TreeGrafter"/>
</dbReference>
<organism evidence="9 10">
    <name type="scientific">Paraburkholderia fungorum</name>
    <dbReference type="NCBI Taxonomy" id="134537"/>
    <lineage>
        <taxon>Bacteria</taxon>
        <taxon>Pseudomonadati</taxon>
        <taxon>Pseudomonadota</taxon>
        <taxon>Betaproteobacteria</taxon>
        <taxon>Burkholderiales</taxon>
        <taxon>Burkholderiaceae</taxon>
        <taxon>Paraburkholderia</taxon>
    </lineage>
</organism>
<evidence type="ECO:0000256" key="3">
    <source>
        <dbReference type="ARBA" id="ARBA00022692"/>
    </source>
</evidence>
<evidence type="ECO:0000256" key="7">
    <source>
        <dbReference type="SAM" id="Phobius"/>
    </source>
</evidence>
<evidence type="ECO:0000313" key="9">
    <source>
        <dbReference type="EMBL" id="AJZ60574.1"/>
    </source>
</evidence>
<accession>A0AAU8T543</accession>
<keyword evidence="5 7" id="KW-0472">Membrane</keyword>
<protein>
    <submittedName>
        <fullName evidence="9">MotA/TolQ/ExbB proton channel family protein</fullName>
    </submittedName>
</protein>